<gene>
    <name evidence="1" type="ORF">EDD58_10380</name>
</gene>
<dbReference type="Gene3D" id="3.30.450.40">
    <property type="match status" value="1"/>
</dbReference>
<dbReference type="RefSeq" id="WP_131924060.1">
    <property type="nucleotide sequence ID" value="NZ_SMAG01000003.1"/>
</dbReference>
<dbReference type="AlphaFoldDB" id="A0A4R3L6H1"/>
<name>A0A4R3L6H1_9BACL</name>
<keyword evidence="2" id="KW-1185">Reference proteome</keyword>
<sequence length="144" mass="16392">MRKADLLDELRSEIGVVSDQCFGQLDRLYQFVCDVLVEKVDVYQSVSIYLTEDEQFQQRFHQGKKLLPEQIPFGEGYFSMAAVRGSVVRERVGLRTMIFVPFYHGHHLLGEIVVVGEPGGLIDDEDVSLFCELGSLFETKVKES</sequence>
<comment type="caution">
    <text evidence="1">The sequence shown here is derived from an EMBL/GenBank/DDBJ whole genome shotgun (WGS) entry which is preliminary data.</text>
</comment>
<evidence type="ECO:0000313" key="2">
    <source>
        <dbReference type="Proteomes" id="UP000294937"/>
    </source>
</evidence>
<evidence type="ECO:0000313" key="1">
    <source>
        <dbReference type="EMBL" id="TCS94668.1"/>
    </source>
</evidence>
<protein>
    <recommendedName>
        <fullName evidence="3">GAF domain-containing protein</fullName>
    </recommendedName>
</protein>
<reference evidence="1 2" key="1">
    <citation type="submission" date="2019-03" db="EMBL/GenBank/DDBJ databases">
        <title>Genomic Encyclopedia of Type Strains, Phase IV (KMG-IV): sequencing the most valuable type-strain genomes for metagenomic binning, comparative biology and taxonomic classification.</title>
        <authorList>
            <person name="Goeker M."/>
        </authorList>
    </citation>
    <scope>NUCLEOTIDE SEQUENCE [LARGE SCALE GENOMIC DNA]</scope>
    <source>
        <strain evidence="1 2">DSM 45707</strain>
    </source>
</reference>
<proteinExistence type="predicted"/>
<organism evidence="1 2">
    <name type="scientific">Hazenella coriacea</name>
    <dbReference type="NCBI Taxonomy" id="1179467"/>
    <lineage>
        <taxon>Bacteria</taxon>
        <taxon>Bacillati</taxon>
        <taxon>Bacillota</taxon>
        <taxon>Bacilli</taxon>
        <taxon>Bacillales</taxon>
        <taxon>Thermoactinomycetaceae</taxon>
        <taxon>Hazenella</taxon>
    </lineage>
</organism>
<dbReference type="SUPFAM" id="SSF55781">
    <property type="entry name" value="GAF domain-like"/>
    <property type="match status" value="1"/>
</dbReference>
<accession>A0A4R3L6H1</accession>
<dbReference type="Proteomes" id="UP000294937">
    <property type="component" value="Unassembled WGS sequence"/>
</dbReference>
<dbReference type="InterPro" id="IPR029016">
    <property type="entry name" value="GAF-like_dom_sf"/>
</dbReference>
<dbReference type="EMBL" id="SMAG01000003">
    <property type="protein sequence ID" value="TCS94668.1"/>
    <property type="molecule type" value="Genomic_DNA"/>
</dbReference>
<dbReference type="OrthoDB" id="2988533at2"/>
<evidence type="ECO:0008006" key="3">
    <source>
        <dbReference type="Google" id="ProtNLM"/>
    </source>
</evidence>